<feature type="transmembrane region" description="Helical" evidence="6">
    <location>
        <begin position="310"/>
        <end position="332"/>
    </location>
</feature>
<evidence type="ECO:0000256" key="4">
    <source>
        <dbReference type="ARBA" id="ARBA00022989"/>
    </source>
</evidence>
<feature type="transmembrane region" description="Helical" evidence="6">
    <location>
        <begin position="61"/>
        <end position="80"/>
    </location>
</feature>
<dbReference type="EMBL" id="JADPRT010000003">
    <property type="protein sequence ID" value="MBF9067928.1"/>
    <property type="molecule type" value="Genomic_DNA"/>
</dbReference>
<keyword evidence="8" id="KW-1185">Reference proteome</keyword>
<evidence type="ECO:0000256" key="5">
    <source>
        <dbReference type="ARBA" id="ARBA00023136"/>
    </source>
</evidence>
<keyword evidence="4 6" id="KW-1133">Transmembrane helix</keyword>
<evidence type="ECO:0000256" key="2">
    <source>
        <dbReference type="ARBA" id="ARBA00022475"/>
    </source>
</evidence>
<sequence length="446" mass="46229">MSEAAAASATPAAKSGPFARILSVIPPGTHLVIGGTLILGLASYVQIAISGHALGQDPRAAVSELWSLAMTLSLGLFFPVEQELTRVVAARQVRGEGVRPVFRRAALFTAGLLALLCAILAATAGPVAHRFFGGDTGLVWAFAATLVGMGLVFMTRGVLAGLGLFDSYGISLALDGGLRMVFAFALVLAGVHEAIYYGLVMAVAPLLAMLLTLRPALRGSRPGPQMPWPELSQNLTTMMGASILAQVVVNAPVVALALLAPNDANLTFAVLSAGVLCRIPLFVFGSLQPTLMTGLSTAATSGDRAGFRKMLLRTCGVITGLGVLGGVPSVLLGSWLIHTFLNAPDVLHMLDFFWFAAGTMAYMLALVLGQALMAVGRHKLQLLGWVVGTVALVGATFLPGGASTRVEFAYFTGSVVTAGVLLVLLSRVSGGREPADARDAEPVATR</sequence>
<dbReference type="GO" id="GO:0005886">
    <property type="term" value="C:plasma membrane"/>
    <property type="evidence" value="ECO:0007669"/>
    <property type="project" value="UniProtKB-SubCell"/>
</dbReference>
<feature type="transmembrane region" description="Helical" evidence="6">
    <location>
        <begin position="408"/>
        <end position="425"/>
    </location>
</feature>
<feature type="transmembrane region" description="Helical" evidence="6">
    <location>
        <begin position="137"/>
        <end position="155"/>
    </location>
</feature>
<dbReference type="PANTHER" id="PTHR30250">
    <property type="entry name" value="PST FAMILY PREDICTED COLANIC ACID TRANSPORTER"/>
    <property type="match status" value="1"/>
</dbReference>
<feature type="transmembrane region" description="Helical" evidence="6">
    <location>
        <begin position="167"/>
        <end position="189"/>
    </location>
</feature>
<evidence type="ECO:0000256" key="1">
    <source>
        <dbReference type="ARBA" id="ARBA00004651"/>
    </source>
</evidence>
<feature type="transmembrane region" description="Helical" evidence="6">
    <location>
        <begin position="382"/>
        <end position="402"/>
    </location>
</feature>
<protein>
    <recommendedName>
        <fullName evidence="9">O-antigen/teichoic acid export membrane protein</fullName>
    </recommendedName>
</protein>
<dbReference type="RefSeq" id="WP_196193119.1">
    <property type="nucleotide sequence ID" value="NZ_JADPRT010000003.1"/>
</dbReference>
<evidence type="ECO:0000313" key="8">
    <source>
        <dbReference type="Proteomes" id="UP000657385"/>
    </source>
</evidence>
<reference evidence="7" key="1">
    <citation type="submission" date="2020-11" db="EMBL/GenBank/DDBJ databases">
        <title>Isolation and identification of active actinomycetes.</title>
        <authorList>
            <person name="Yu B."/>
        </authorList>
    </citation>
    <scope>NUCLEOTIDE SEQUENCE</scope>
    <source>
        <strain evidence="7">NEAU-YB345</strain>
    </source>
</reference>
<evidence type="ECO:0000256" key="3">
    <source>
        <dbReference type="ARBA" id="ARBA00022692"/>
    </source>
</evidence>
<evidence type="ECO:0000256" key="6">
    <source>
        <dbReference type="SAM" id="Phobius"/>
    </source>
</evidence>
<feature type="transmembrane region" description="Helical" evidence="6">
    <location>
        <begin position="195"/>
        <end position="217"/>
    </location>
</feature>
<feature type="transmembrane region" description="Helical" evidence="6">
    <location>
        <begin position="266"/>
        <end position="287"/>
    </location>
</feature>
<comment type="caution">
    <text evidence="7">The sequence shown here is derived from an EMBL/GenBank/DDBJ whole genome shotgun (WGS) entry which is preliminary data.</text>
</comment>
<dbReference type="Proteomes" id="UP000657385">
    <property type="component" value="Unassembled WGS sequence"/>
</dbReference>
<comment type="subcellular location">
    <subcellularLocation>
        <location evidence="1">Cell membrane</location>
        <topology evidence="1">Multi-pass membrane protein</topology>
    </subcellularLocation>
</comment>
<dbReference type="AlphaFoldDB" id="A0A931B4U5"/>
<keyword evidence="5 6" id="KW-0472">Membrane</keyword>
<dbReference type="InterPro" id="IPR050833">
    <property type="entry name" value="Poly_Biosynth_Transport"/>
</dbReference>
<keyword evidence="2" id="KW-1003">Cell membrane</keyword>
<feature type="transmembrane region" description="Helical" evidence="6">
    <location>
        <begin position="238"/>
        <end position="260"/>
    </location>
</feature>
<accession>A0A931B4U5</accession>
<keyword evidence="3 6" id="KW-0812">Transmembrane</keyword>
<evidence type="ECO:0008006" key="9">
    <source>
        <dbReference type="Google" id="ProtNLM"/>
    </source>
</evidence>
<feature type="transmembrane region" description="Helical" evidence="6">
    <location>
        <begin position="101"/>
        <end position="125"/>
    </location>
</feature>
<feature type="transmembrane region" description="Helical" evidence="6">
    <location>
        <begin position="30"/>
        <end position="49"/>
    </location>
</feature>
<feature type="transmembrane region" description="Helical" evidence="6">
    <location>
        <begin position="352"/>
        <end position="375"/>
    </location>
</feature>
<name>A0A931B4U5_9ACTN</name>
<evidence type="ECO:0000313" key="7">
    <source>
        <dbReference type="EMBL" id="MBF9067928.1"/>
    </source>
</evidence>
<organism evidence="7 8">
    <name type="scientific">Streptacidiphilus fuscans</name>
    <dbReference type="NCBI Taxonomy" id="2789292"/>
    <lineage>
        <taxon>Bacteria</taxon>
        <taxon>Bacillati</taxon>
        <taxon>Actinomycetota</taxon>
        <taxon>Actinomycetes</taxon>
        <taxon>Kitasatosporales</taxon>
        <taxon>Streptomycetaceae</taxon>
        <taxon>Streptacidiphilus</taxon>
    </lineage>
</organism>
<dbReference type="PANTHER" id="PTHR30250:SF11">
    <property type="entry name" value="O-ANTIGEN TRANSPORTER-RELATED"/>
    <property type="match status" value="1"/>
</dbReference>
<proteinExistence type="predicted"/>
<gene>
    <name evidence="7" type="ORF">I2501_07725</name>
</gene>